<dbReference type="KEGG" id="csx:CSING_12770"/>
<proteinExistence type="predicted"/>
<protein>
    <submittedName>
        <fullName evidence="2">DUF5318 domain-containing protein</fullName>
    </submittedName>
</protein>
<dbReference type="Proteomes" id="UP000031890">
    <property type="component" value="Chromosome"/>
</dbReference>
<dbReference type="Pfam" id="PF17249">
    <property type="entry name" value="DUF5318"/>
    <property type="match status" value="1"/>
</dbReference>
<reference evidence="2 4" key="2">
    <citation type="submission" date="2022-02" db="EMBL/GenBank/DDBJ databases">
        <title>Uncovering new skin microbiome diversity through culturing and metagenomics.</title>
        <authorList>
            <person name="Conlan S."/>
            <person name="Deming C."/>
            <person name="Nisc Comparative Sequencing Program N."/>
            <person name="Segre J.A."/>
        </authorList>
    </citation>
    <scope>NUCLEOTIDE SEQUENCE [LARGE SCALE GENOMIC DNA]</scope>
    <source>
        <strain evidence="2 4">ACRQV</strain>
    </source>
</reference>
<evidence type="ECO:0000313" key="3">
    <source>
        <dbReference type="Proteomes" id="UP000031890"/>
    </source>
</evidence>
<organism evidence="1 3">
    <name type="scientific">Corynebacterium singulare</name>
    <dbReference type="NCBI Taxonomy" id="161899"/>
    <lineage>
        <taxon>Bacteria</taxon>
        <taxon>Bacillati</taxon>
        <taxon>Actinomycetota</taxon>
        <taxon>Actinomycetes</taxon>
        <taxon>Mycobacteriales</taxon>
        <taxon>Corynebacteriaceae</taxon>
        <taxon>Corynebacterium</taxon>
    </lineage>
</organism>
<keyword evidence="4" id="KW-1185">Reference proteome</keyword>
<accession>A0A0B6F7N9</accession>
<dbReference type="EMBL" id="JAKRDF010000023">
    <property type="protein sequence ID" value="MCG7277228.1"/>
    <property type="molecule type" value="Genomic_DNA"/>
</dbReference>
<dbReference type="RefSeq" id="WP_236683985.1">
    <property type="nucleotide sequence ID" value="NZ_CP010827.1"/>
</dbReference>
<dbReference type="Proteomes" id="UP001521911">
    <property type="component" value="Unassembled WGS sequence"/>
</dbReference>
<gene>
    <name evidence="1" type="ORF">CSING_12770</name>
    <name evidence="2" type="ORF">MHK08_12245</name>
</gene>
<dbReference type="HOGENOM" id="CLU_124443_0_0_11"/>
<dbReference type="InterPro" id="IPR035169">
    <property type="entry name" value="DUF5318"/>
</dbReference>
<evidence type="ECO:0000313" key="4">
    <source>
        <dbReference type="Proteomes" id="UP001521911"/>
    </source>
</evidence>
<name>A0A0B6F7N9_9CORY</name>
<dbReference type="EMBL" id="CP010827">
    <property type="protein sequence ID" value="AJI80041.1"/>
    <property type="molecule type" value="Genomic_DNA"/>
</dbReference>
<evidence type="ECO:0000313" key="1">
    <source>
        <dbReference type="EMBL" id="AJI80041.1"/>
    </source>
</evidence>
<reference evidence="1 3" key="1">
    <citation type="journal article" date="2015" name="Genome Announc.">
        <title>Complete Genome Sequence and Annotation of Corynebacterium singulare DSM 44357, Isolated from a Human Semen Specimen.</title>
        <authorList>
            <person name="Merten M."/>
            <person name="Brinkrolf K."/>
            <person name="Albersmeier A."/>
            <person name="Kutter Y."/>
            <person name="Ruckert C."/>
            <person name="Tauch A."/>
        </authorList>
    </citation>
    <scope>NUCLEOTIDE SEQUENCE [LARGE SCALE GENOMIC DNA]</scope>
    <source>
        <strain evidence="1">IBS B52218</strain>
    </source>
</reference>
<dbReference type="STRING" id="161899.CSING_12770"/>
<dbReference type="AlphaFoldDB" id="A0A0B6F7N9"/>
<evidence type="ECO:0000313" key="2">
    <source>
        <dbReference type="EMBL" id="MCG7277228.1"/>
    </source>
</evidence>
<sequence length="125" mass="14172">MAANSPVAYRNEVSYEWERAQHLRDLRAGRMSREELCDADFLLRAAAEHHGVDMHKPCPICESQMRLTRWVYGESLGRRAGSARSESEIAELAGEGLEFTVHTVEVCPACRWNHLLRAATVYALE</sequence>